<dbReference type="Proteomes" id="UP000574390">
    <property type="component" value="Unassembled WGS sequence"/>
</dbReference>
<gene>
    <name evidence="1" type="ORF">FOZ62_018984</name>
</gene>
<protein>
    <submittedName>
        <fullName evidence="1">Uncharacterized protein</fullName>
    </submittedName>
</protein>
<dbReference type="EMBL" id="JABANM010007291">
    <property type="protein sequence ID" value="KAF4744506.1"/>
    <property type="molecule type" value="Genomic_DNA"/>
</dbReference>
<proteinExistence type="predicted"/>
<reference evidence="1 2" key="1">
    <citation type="submission" date="2020-04" db="EMBL/GenBank/DDBJ databases">
        <title>Perkinsus olseni comparative genomics.</title>
        <authorList>
            <person name="Bogema D.R."/>
        </authorList>
    </citation>
    <scope>NUCLEOTIDE SEQUENCE [LARGE SCALE GENOMIC DNA]</scope>
    <source>
        <strain evidence="1">ATCC PRA-205</strain>
    </source>
</reference>
<evidence type="ECO:0000313" key="2">
    <source>
        <dbReference type="Proteomes" id="UP000574390"/>
    </source>
</evidence>
<dbReference type="AlphaFoldDB" id="A0A7J6TJB4"/>
<name>A0A7J6TJB4_PEROL</name>
<comment type="caution">
    <text evidence="1">The sequence shown here is derived from an EMBL/GenBank/DDBJ whole genome shotgun (WGS) entry which is preliminary data.</text>
</comment>
<evidence type="ECO:0000313" key="1">
    <source>
        <dbReference type="EMBL" id="KAF4744506.1"/>
    </source>
</evidence>
<accession>A0A7J6TJB4</accession>
<sequence>MSKGPVRSLLTKFFKRLPFAFPLSVNFREKRVDHMINELGNPLASSSIPLGRSILDVFEKSSATGLRQGPPELYFEVVREMVEGVQWGDQFMESIGQTCGALVDGAVRNSPRGC</sequence>
<organism evidence="1 2">
    <name type="scientific">Perkinsus olseni</name>
    <name type="common">Perkinsus atlanticus</name>
    <dbReference type="NCBI Taxonomy" id="32597"/>
    <lineage>
        <taxon>Eukaryota</taxon>
        <taxon>Sar</taxon>
        <taxon>Alveolata</taxon>
        <taxon>Perkinsozoa</taxon>
        <taxon>Perkinsea</taxon>
        <taxon>Perkinsida</taxon>
        <taxon>Perkinsidae</taxon>
        <taxon>Perkinsus</taxon>
    </lineage>
</organism>